<dbReference type="OrthoDB" id="277832at2759"/>
<organism evidence="3 4">
    <name type="scientific">Exophiala oligosperma</name>
    <dbReference type="NCBI Taxonomy" id="215243"/>
    <lineage>
        <taxon>Eukaryota</taxon>
        <taxon>Fungi</taxon>
        <taxon>Dikarya</taxon>
        <taxon>Ascomycota</taxon>
        <taxon>Pezizomycotina</taxon>
        <taxon>Eurotiomycetes</taxon>
        <taxon>Chaetothyriomycetidae</taxon>
        <taxon>Chaetothyriales</taxon>
        <taxon>Herpotrichiellaceae</taxon>
        <taxon>Exophiala</taxon>
    </lineage>
</organism>
<dbReference type="STRING" id="215243.A0A0D2E284"/>
<feature type="compositionally biased region" description="Low complexity" evidence="1">
    <location>
        <begin position="135"/>
        <end position="145"/>
    </location>
</feature>
<dbReference type="HOGENOM" id="CLU_038379_1_0_1"/>
<feature type="compositionally biased region" description="Polar residues" evidence="1">
    <location>
        <begin position="331"/>
        <end position="346"/>
    </location>
</feature>
<feature type="compositionally biased region" description="Polar residues" evidence="1">
    <location>
        <begin position="157"/>
        <end position="174"/>
    </location>
</feature>
<dbReference type="PANTHER" id="PTHR13360:SF1">
    <property type="entry name" value="ACTIVATING SIGNAL COINTEGRATOR 1 COMPLEX SUBUNIT 1"/>
    <property type="match status" value="1"/>
</dbReference>
<evidence type="ECO:0000259" key="2">
    <source>
        <dbReference type="Pfam" id="PF10469"/>
    </source>
</evidence>
<feature type="region of interest" description="Disordered" evidence="1">
    <location>
        <begin position="135"/>
        <end position="193"/>
    </location>
</feature>
<dbReference type="RefSeq" id="XP_016262130.1">
    <property type="nucleotide sequence ID" value="XM_016406526.1"/>
</dbReference>
<dbReference type="PANTHER" id="PTHR13360">
    <property type="entry name" value="ACTIVATING SIGNAL COINTEGRATOR 1 COMPLEX SUBUNIT 1"/>
    <property type="match status" value="1"/>
</dbReference>
<feature type="compositionally biased region" description="Polar residues" evidence="1">
    <location>
        <begin position="92"/>
        <end position="104"/>
    </location>
</feature>
<dbReference type="InterPro" id="IPR009097">
    <property type="entry name" value="Cyclic_Pdiesterase"/>
</dbReference>
<dbReference type="AlphaFoldDB" id="A0A0D2E284"/>
<sequence>MLIGRGATTLRKGYKSIIGNAAQDVRVRTATSTWSGAAAAAATAAEPPFAKRPPRPLHRSSVMAASEDGSQSRTHDAGSRQNDAFAKGKSRPWTTKPRSNNNNKRPTHFVCLPLATETSIPQLSESLAYFRSVTTTTTTTTTTPTIDGGGARRKATTTEPESNSGTQSRAQQHGTDIETEISGSGNGRRDDTLRLIPPAAHRPPGTFHLTLGAMDLSNPKDLERALKLLEGIDYQALLAEAGKSVGGDNRGVRTTTSPRSLNAEGSAEHSPEPGTDDEGRNDDHHVDEERRDGGSPIKMTRTILVKPLESLSRAISPPPTSKKLDKDDIAAQTSSDPKATKSQQQPGPTTLTVTLHGLGTFPRASSSRVFFAHADEDTGRLLPFGDLVRRRFRDAGLVTETRPLVLHATVANLIYVKATRSKGRGTGGGGGGGGGVTVDARDILRYFNDGKAVEDRAAVRERNPSASTITTPDSSYIWARDIVVDRIRICKMGAEKSELEGWGMEYKPVGEKIFGS</sequence>
<proteinExistence type="predicted"/>
<dbReference type="InterPro" id="IPR019510">
    <property type="entry name" value="AKAP7-like_phosphoesterase"/>
</dbReference>
<dbReference type="InterPro" id="IPR009210">
    <property type="entry name" value="ASCC1"/>
</dbReference>
<dbReference type="Proteomes" id="UP000053342">
    <property type="component" value="Unassembled WGS sequence"/>
</dbReference>
<gene>
    <name evidence="3" type="ORF">PV06_05510</name>
</gene>
<evidence type="ECO:0000313" key="3">
    <source>
        <dbReference type="EMBL" id="KIW41914.1"/>
    </source>
</evidence>
<evidence type="ECO:0000313" key="4">
    <source>
        <dbReference type="Proteomes" id="UP000053342"/>
    </source>
</evidence>
<dbReference type="GO" id="GO:0006355">
    <property type="term" value="P:regulation of DNA-templated transcription"/>
    <property type="evidence" value="ECO:0007669"/>
    <property type="project" value="TreeGrafter"/>
</dbReference>
<reference evidence="3 4" key="1">
    <citation type="submission" date="2015-01" db="EMBL/GenBank/DDBJ databases">
        <title>The Genome Sequence of Exophiala oligosperma CBS72588.</title>
        <authorList>
            <consortium name="The Broad Institute Genomics Platform"/>
            <person name="Cuomo C."/>
            <person name="de Hoog S."/>
            <person name="Gorbushina A."/>
            <person name="Stielow B."/>
            <person name="Teixiera M."/>
            <person name="Abouelleil A."/>
            <person name="Chapman S.B."/>
            <person name="Priest M."/>
            <person name="Young S.K."/>
            <person name="Wortman J."/>
            <person name="Nusbaum C."/>
            <person name="Birren B."/>
        </authorList>
    </citation>
    <scope>NUCLEOTIDE SEQUENCE [LARGE SCALE GENOMIC DNA]</scope>
    <source>
        <strain evidence="3 4">CBS 72588</strain>
    </source>
</reference>
<dbReference type="GO" id="GO:0005634">
    <property type="term" value="C:nucleus"/>
    <property type="evidence" value="ECO:0007669"/>
    <property type="project" value="TreeGrafter"/>
</dbReference>
<keyword evidence="4" id="KW-1185">Reference proteome</keyword>
<dbReference type="Gene3D" id="3.90.1140.10">
    <property type="entry name" value="Cyclic phosphodiesterase"/>
    <property type="match status" value="2"/>
</dbReference>
<dbReference type="Pfam" id="PF10469">
    <property type="entry name" value="AKAP7_NLS"/>
    <property type="match status" value="1"/>
</dbReference>
<dbReference type="EMBL" id="KN847336">
    <property type="protein sequence ID" value="KIW41914.1"/>
    <property type="molecule type" value="Genomic_DNA"/>
</dbReference>
<name>A0A0D2E284_9EURO</name>
<feature type="region of interest" description="Disordered" evidence="1">
    <location>
        <begin position="41"/>
        <end position="107"/>
    </location>
</feature>
<dbReference type="VEuPathDB" id="FungiDB:PV06_05510"/>
<dbReference type="SUPFAM" id="SSF55144">
    <property type="entry name" value="LigT-like"/>
    <property type="match status" value="1"/>
</dbReference>
<evidence type="ECO:0000256" key="1">
    <source>
        <dbReference type="SAM" id="MobiDB-lite"/>
    </source>
</evidence>
<protein>
    <recommendedName>
        <fullName evidence="2">A-kinase anchor protein 7-like phosphoesterase domain-containing protein</fullName>
    </recommendedName>
</protein>
<dbReference type="GO" id="GO:0006307">
    <property type="term" value="P:DNA alkylation repair"/>
    <property type="evidence" value="ECO:0007669"/>
    <property type="project" value="InterPro"/>
</dbReference>
<feature type="region of interest" description="Disordered" evidence="1">
    <location>
        <begin position="244"/>
        <end position="350"/>
    </location>
</feature>
<accession>A0A0D2E284</accession>
<feature type="compositionally biased region" description="Basic and acidic residues" evidence="1">
    <location>
        <begin position="266"/>
        <end position="293"/>
    </location>
</feature>
<feature type="domain" description="A-kinase anchor protein 7-like phosphoesterase" evidence="2">
    <location>
        <begin position="349"/>
        <end position="449"/>
    </location>
</feature>
<dbReference type="GeneID" id="27357584"/>